<dbReference type="GO" id="GO:0016787">
    <property type="term" value="F:hydrolase activity"/>
    <property type="evidence" value="ECO:0007669"/>
    <property type="project" value="UniProtKB-KW"/>
</dbReference>
<dbReference type="PROSITE" id="PS01174">
    <property type="entry name" value="LIPASE_GDXG_SER"/>
    <property type="match status" value="1"/>
</dbReference>
<dbReference type="InterPro" id="IPR049492">
    <property type="entry name" value="BD-FAE-like_dom"/>
</dbReference>
<evidence type="ECO:0000259" key="5">
    <source>
        <dbReference type="Pfam" id="PF20434"/>
    </source>
</evidence>
<dbReference type="InterPro" id="IPR033140">
    <property type="entry name" value="Lipase_GDXG_put_SER_AS"/>
</dbReference>
<comment type="caution">
    <text evidence="6">The sequence shown here is derived from an EMBL/GenBank/DDBJ whole genome shotgun (WGS) entry which is preliminary data.</text>
</comment>
<proteinExistence type="inferred from homology"/>
<dbReference type="PANTHER" id="PTHR48081">
    <property type="entry name" value="AB HYDROLASE SUPERFAMILY PROTEIN C4A8.06C"/>
    <property type="match status" value="1"/>
</dbReference>
<evidence type="ECO:0000256" key="4">
    <source>
        <dbReference type="SAM" id="MobiDB-lite"/>
    </source>
</evidence>
<feature type="domain" description="BD-FAE-like" evidence="5">
    <location>
        <begin position="98"/>
        <end position="292"/>
    </location>
</feature>
<comment type="similarity">
    <text evidence="1">Belongs to the 'GDXG' lipolytic enzyme family.</text>
</comment>
<sequence length="358" mass="38228">MMRSTKTPRRRASARRGADIGAPRRRWPRRLAWTAVIAVGAAAAFSVTPWPAAMIVRAVFGQNGAATVAEMERHVPDTPLTAKLGVSYGAEGSDTTFDLFTPAAAGERRPTVVWIHGGAWVSGSSANVDPYLRILAGAGYTTIGVNYSVGPERTYPTAVRQLSEALAFIQSHADELSVDPRTIVLAGDSAGAQLASQLAALTTNPDYADLLGIAPVLSSSQLAGVILNCGVYDLRSMSDLRGLIGWGFSTSLWAYTGTKDWSVESAGATMSTIDFVTPDFPPTYISGGNGDGLTWLQAIPMTQRLRQAGVEVTPLFWPADHTPALQHEYQFHLDLPEAQRALTETLAFLSKVAPADAR</sequence>
<feature type="compositionally biased region" description="Basic residues" evidence="4">
    <location>
        <begin position="1"/>
        <end position="14"/>
    </location>
</feature>
<feature type="active site" evidence="3">
    <location>
        <position position="189"/>
    </location>
</feature>
<dbReference type="EMBL" id="JAFLHG010000012">
    <property type="protein sequence ID" value="MBT8798916.1"/>
    <property type="molecule type" value="Genomic_DNA"/>
</dbReference>
<protein>
    <submittedName>
        <fullName evidence="6">Alpha/beta hydrolase</fullName>
    </submittedName>
</protein>
<name>A0ABS5XX02_9MICO</name>
<dbReference type="InterPro" id="IPR029058">
    <property type="entry name" value="AB_hydrolase_fold"/>
</dbReference>
<feature type="region of interest" description="Disordered" evidence="4">
    <location>
        <begin position="1"/>
        <end position="21"/>
    </location>
</feature>
<keyword evidence="7" id="KW-1185">Reference proteome</keyword>
<reference evidence="6 7" key="1">
    <citation type="submission" date="2021-03" db="EMBL/GenBank/DDBJ databases">
        <title>Microbacterium pauli sp. nov., isolated from microfiltered milk.</title>
        <authorList>
            <person name="Bellassi P."/>
            <person name="Fontana A."/>
            <person name="Callegari M.L."/>
            <person name="Lorenzo M."/>
            <person name="Cappa F."/>
        </authorList>
    </citation>
    <scope>NUCLEOTIDE SEQUENCE [LARGE SCALE GENOMIC DNA]</scope>
    <source>
        <strain evidence="6 7">DSM 18909</strain>
    </source>
</reference>
<dbReference type="Pfam" id="PF20434">
    <property type="entry name" value="BD-FAE"/>
    <property type="match status" value="1"/>
</dbReference>
<evidence type="ECO:0000256" key="2">
    <source>
        <dbReference type="ARBA" id="ARBA00022801"/>
    </source>
</evidence>
<dbReference type="InterPro" id="IPR050300">
    <property type="entry name" value="GDXG_lipolytic_enzyme"/>
</dbReference>
<evidence type="ECO:0000313" key="7">
    <source>
        <dbReference type="Proteomes" id="UP000740605"/>
    </source>
</evidence>
<keyword evidence="2 6" id="KW-0378">Hydrolase</keyword>
<evidence type="ECO:0000313" key="6">
    <source>
        <dbReference type="EMBL" id="MBT8798916.1"/>
    </source>
</evidence>
<dbReference type="Proteomes" id="UP000740605">
    <property type="component" value="Unassembled WGS sequence"/>
</dbReference>
<dbReference type="PANTHER" id="PTHR48081:SF6">
    <property type="entry name" value="PEPTIDASE S9 PROLYL OLIGOPEPTIDASE CATALYTIC DOMAIN-CONTAINING PROTEIN"/>
    <property type="match status" value="1"/>
</dbReference>
<evidence type="ECO:0000256" key="1">
    <source>
        <dbReference type="ARBA" id="ARBA00010515"/>
    </source>
</evidence>
<accession>A0ABS5XX02</accession>
<evidence type="ECO:0000256" key="3">
    <source>
        <dbReference type="PROSITE-ProRule" id="PRU10038"/>
    </source>
</evidence>
<dbReference type="SUPFAM" id="SSF53474">
    <property type="entry name" value="alpha/beta-Hydrolases"/>
    <property type="match status" value="1"/>
</dbReference>
<organism evidence="6 7">
    <name type="scientific">Microbacterium flavum</name>
    <dbReference type="NCBI Taxonomy" id="415216"/>
    <lineage>
        <taxon>Bacteria</taxon>
        <taxon>Bacillati</taxon>
        <taxon>Actinomycetota</taxon>
        <taxon>Actinomycetes</taxon>
        <taxon>Micrococcales</taxon>
        <taxon>Microbacteriaceae</taxon>
        <taxon>Microbacterium</taxon>
    </lineage>
</organism>
<dbReference type="Gene3D" id="3.40.50.1820">
    <property type="entry name" value="alpha/beta hydrolase"/>
    <property type="match status" value="1"/>
</dbReference>
<gene>
    <name evidence="6" type="ORF">J0P97_12670</name>
</gene>